<reference evidence="2" key="1">
    <citation type="submission" date="2021-04" db="EMBL/GenBank/DDBJ databases">
        <authorList>
            <person name="Rodrigo-Torres L."/>
            <person name="Arahal R. D."/>
            <person name="Lucena T."/>
        </authorList>
    </citation>
    <scope>NUCLEOTIDE SEQUENCE</scope>
    <source>
        <strain evidence="2">AS29M-1</strain>
    </source>
</reference>
<dbReference type="SUPFAM" id="SSF56112">
    <property type="entry name" value="Protein kinase-like (PK-like)"/>
    <property type="match status" value="1"/>
</dbReference>
<gene>
    <name evidence="2" type="ORF">CRYO30217_01522</name>
</gene>
<name>A0A916NGQ5_9FLAO</name>
<dbReference type="EMBL" id="OU015584">
    <property type="protein sequence ID" value="CAG5081044.1"/>
    <property type="molecule type" value="Genomic_DNA"/>
</dbReference>
<dbReference type="Pfam" id="PF02958">
    <property type="entry name" value="EcKL"/>
    <property type="match status" value="2"/>
</dbReference>
<dbReference type="InterPro" id="IPR015897">
    <property type="entry name" value="CHK_kinase-like"/>
</dbReference>
<evidence type="ECO:0000259" key="1">
    <source>
        <dbReference type="SMART" id="SM00587"/>
    </source>
</evidence>
<dbReference type="InterPro" id="IPR004119">
    <property type="entry name" value="EcKL"/>
</dbReference>
<dbReference type="KEGG" id="ptan:CRYO30217_01522"/>
<proteinExistence type="predicted"/>
<protein>
    <recommendedName>
        <fullName evidence="1">CHK kinase-like domain-containing protein</fullName>
    </recommendedName>
</protein>
<dbReference type="AlphaFoldDB" id="A0A916NGQ5"/>
<keyword evidence="3" id="KW-1185">Reference proteome</keyword>
<accession>A0A916NGQ5</accession>
<dbReference type="InterPro" id="IPR011009">
    <property type="entry name" value="Kinase-like_dom_sf"/>
</dbReference>
<dbReference type="PANTHER" id="PTHR11012:SF30">
    <property type="entry name" value="PROTEIN KINASE-LIKE DOMAIN-CONTAINING"/>
    <property type="match status" value="1"/>
</dbReference>
<dbReference type="Gene3D" id="3.90.1200.10">
    <property type="match status" value="1"/>
</dbReference>
<dbReference type="SMART" id="SM00587">
    <property type="entry name" value="CHK"/>
    <property type="match status" value="1"/>
</dbReference>
<sequence>MEEFLRYILQVTGAIDVTQEEEIQQLWSGYGTLYRLHLSGTDFPFAILKWIEPPMVSSHPRGWNTSFGNQRKLKSYQVEANWYKNYNKFCSHDLKYPKLYGFLEKKQLTLLIMEDLTCEGYQTKSEELSEVEVKNTLRWLAKFHAQFMGVQPDGLWEVGTYWHLDTRPEELEKMENEILKENASFFDRKLNECTYQTIIHGDAKQANFAYKDDQVAAFDFQYVGGGCGMKDVIYFLSSCLSEDQIKSLEGELLGIYFSELKKHLEGKYEKKHTEIEQEWRSLYAIAWADFARFLNGWSPGHWKMNDYVGRQVQKVIG</sequence>
<organism evidence="2 3">
    <name type="scientific">Parvicella tangerina</name>
    <dbReference type="NCBI Taxonomy" id="2829795"/>
    <lineage>
        <taxon>Bacteria</taxon>
        <taxon>Pseudomonadati</taxon>
        <taxon>Bacteroidota</taxon>
        <taxon>Flavobacteriia</taxon>
        <taxon>Flavobacteriales</taxon>
        <taxon>Parvicellaceae</taxon>
        <taxon>Parvicella</taxon>
    </lineage>
</organism>
<feature type="domain" description="CHK kinase-like" evidence="1">
    <location>
        <begin position="111"/>
        <end position="266"/>
    </location>
</feature>
<dbReference type="Proteomes" id="UP000683507">
    <property type="component" value="Chromosome"/>
</dbReference>
<dbReference type="RefSeq" id="WP_258541723.1">
    <property type="nucleotide sequence ID" value="NZ_OU015584.1"/>
</dbReference>
<evidence type="ECO:0000313" key="2">
    <source>
        <dbReference type="EMBL" id="CAG5081044.1"/>
    </source>
</evidence>
<dbReference type="PANTHER" id="PTHR11012">
    <property type="entry name" value="PROTEIN KINASE-LIKE DOMAIN-CONTAINING"/>
    <property type="match status" value="1"/>
</dbReference>
<evidence type="ECO:0000313" key="3">
    <source>
        <dbReference type="Proteomes" id="UP000683507"/>
    </source>
</evidence>